<keyword evidence="3" id="KW-0560">Oxidoreductase</keyword>
<evidence type="ECO:0000313" key="7">
    <source>
        <dbReference type="Proteomes" id="UP000231358"/>
    </source>
</evidence>
<dbReference type="InterPro" id="IPR036291">
    <property type="entry name" value="NAD(P)-bd_dom_sf"/>
</dbReference>
<dbReference type="EMBL" id="NEXV01000096">
    <property type="protein sequence ID" value="PIG88696.1"/>
    <property type="molecule type" value="Genomic_DNA"/>
</dbReference>
<dbReference type="InterPro" id="IPR020904">
    <property type="entry name" value="Sc_DH/Rdtase_CS"/>
</dbReference>
<dbReference type="STRING" id="656916.A0A2G7G780"/>
<dbReference type="PANTHER" id="PTHR43976">
    <property type="entry name" value="SHORT CHAIN DEHYDROGENASE"/>
    <property type="match status" value="1"/>
</dbReference>
<dbReference type="OrthoDB" id="1274115at2759"/>
<dbReference type="Pfam" id="PF00106">
    <property type="entry name" value="adh_short"/>
    <property type="match status" value="1"/>
</dbReference>
<comment type="similarity">
    <text evidence="1 4">Belongs to the short-chain dehydrogenases/reductases (SDR) family.</text>
</comment>
<accession>A0A2G7G780</accession>
<name>A0A2G7G780_9EURO</name>
<reference evidence="6 7" key="1">
    <citation type="submission" date="2017-05" db="EMBL/GenBank/DDBJ databases">
        <title>Genome sequence for an aflatoxigenic pathogen of Argentinian peanut, Aspergillus arachidicola.</title>
        <authorList>
            <person name="Moore G."/>
            <person name="Beltz S.B."/>
            <person name="Mack B.M."/>
        </authorList>
    </citation>
    <scope>NUCLEOTIDE SEQUENCE [LARGE SCALE GENOMIC DNA]</scope>
    <source>
        <strain evidence="6 7">CBS 117610</strain>
    </source>
</reference>
<keyword evidence="7" id="KW-1185">Reference proteome</keyword>
<organism evidence="6 7">
    <name type="scientific">Aspergillus arachidicola</name>
    <dbReference type="NCBI Taxonomy" id="656916"/>
    <lineage>
        <taxon>Eukaryota</taxon>
        <taxon>Fungi</taxon>
        <taxon>Dikarya</taxon>
        <taxon>Ascomycota</taxon>
        <taxon>Pezizomycotina</taxon>
        <taxon>Eurotiomycetes</taxon>
        <taxon>Eurotiomycetidae</taxon>
        <taxon>Eurotiales</taxon>
        <taxon>Aspergillaceae</taxon>
        <taxon>Aspergillus</taxon>
        <taxon>Aspergillus subgen. Circumdati</taxon>
    </lineage>
</organism>
<dbReference type="GO" id="GO:0044550">
    <property type="term" value="P:secondary metabolite biosynthetic process"/>
    <property type="evidence" value="ECO:0007669"/>
    <property type="project" value="UniProtKB-ARBA"/>
</dbReference>
<sequence>MPRIWFITGCSSGFGRQVAITAAQNGDKVVATSRDPAKLDDLKSLGVIPIKLDVHNETEIQAVIDHVESTIGPIDILVNNIGYILEGAIEECSNEEITAQFDTNLFSQIRILRTVLPSMRARKSGVVANFGSIGGWNGTPAAGFYCASKAAVAIYTESLAAELLPFNIEVTCVEPGYFRTDFLEGGHKMVANRRIPELDVSTQQTRDGLAAYSLRQPGDPVKGARVLFEALTRTGRCEGRRLPVRLALGTDSLTAIGRSLKREQEMLEGWREIIASTDCDDVRG</sequence>
<evidence type="ECO:0000313" key="6">
    <source>
        <dbReference type="EMBL" id="PIG88696.1"/>
    </source>
</evidence>
<dbReference type="InterPro" id="IPR002347">
    <property type="entry name" value="SDR_fam"/>
</dbReference>
<proteinExistence type="inferred from homology"/>
<evidence type="ECO:0000256" key="3">
    <source>
        <dbReference type="ARBA" id="ARBA00023002"/>
    </source>
</evidence>
<dbReference type="InterPro" id="IPR051911">
    <property type="entry name" value="SDR_oxidoreductase"/>
</dbReference>
<protein>
    <recommendedName>
        <fullName evidence="8">3-oxoacyl-(Acyl-carrier-protein) reductase</fullName>
    </recommendedName>
</protein>
<reference evidence="5" key="2">
    <citation type="submission" date="2019-04" db="EMBL/GenBank/DDBJ databases">
        <title>Friends and foes A comparative genomics study of 23 Aspergillus species from section Flavi.</title>
        <authorList>
            <consortium name="DOE Joint Genome Institute"/>
            <person name="Kjaerbolling I."/>
            <person name="Vesth T."/>
            <person name="Frisvad J.C."/>
            <person name="Nybo J.L."/>
            <person name="Theobald S."/>
            <person name="Kildgaard S."/>
            <person name="Isbrandt T."/>
            <person name="Kuo A."/>
            <person name="Sato A."/>
            <person name="Lyhne E.K."/>
            <person name="Kogle M.E."/>
            <person name="Wiebenga A."/>
            <person name="Kun R.S."/>
            <person name="Lubbers R.J."/>
            <person name="Makela M.R."/>
            <person name="Barry K."/>
            <person name="Chovatia M."/>
            <person name="Clum A."/>
            <person name="Daum C."/>
            <person name="Haridas S."/>
            <person name="He G."/>
            <person name="LaButti K."/>
            <person name="Lipzen A."/>
            <person name="Mondo S."/>
            <person name="Riley R."/>
            <person name="Salamov A."/>
            <person name="Simmons B.A."/>
            <person name="Magnuson J.K."/>
            <person name="Henrissat B."/>
            <person name="Mortensen U.H."/>
            <person name="Larsen T.O."/>
            <person name="Devries R.P."/>
            <person name="Grigoriev I.V."/>
            <person name="Machida M."/>
            <person name="Baker S.E."/>
            <person name="Andersen M.R."/>
        </authorList>
    </citation>
    <scope>NUCLEOTIDE SEQUENCE</scope>
    <source>
        <strain evidence="5">CBS 117612</strain>
    </source>
</reference>
<dbReference type="AlphaFoldDB" id="A0A2G7G780"/>
<dbReference type="Gene3D" id="3.40.50.720">
    <property type="entry name" value="NAD(P)-binding Rossmann-like Domain"/>
    <property type="match status" value="1"/>
</dbReference>
<dbReference type="Proteomes" id="UP000325558">
    <property type="component" value="Unassembled WGS sequence"/>
</dbReference>
<dbReference type="SUPFAM" id="SSF51735">
    <property type="entry name" value="NAD(P)-binding Rossmann-fold domains"/>
    <property type="match status" value="1"/>
</dbReference>
<dbReference type="PRINTS" id="PR00081">
    <property type="entry name" value="GDHRDH"/>
</dbReference>
<dbReference type="GO" id="GO:0016491">
    <property type="term" value="F:oxidoreductase activity"/>
    <property type="evidence" value="ECO:0007669"/>
    <property type="project" value="UniProtKB-KW"/>
</dbReference>
<evidence type="ECO:0000313" key="5">
    <source>
        <dbReference type="EMBL" id="KAE8343747.1"/>
    </source>
</evidence>
<gene>
    <name evidence="6" type="ORF">AARAC_000557</name>
    <name evidence="5" type="ORF">BDV24DRAFT_172440</name>
</gene>
<dbReference type="EMBL" id="ML737127">
    <property type="protein sequence ID" value="KAE8343747.1"/>
    <property type="molecule type" value="Genomic_DNA"/>
</dbReference>
<dbReference type="CDD" id="cd05374">
    <property type="entry name" value="17beta-HSD-like_SDR_c"/>
    <property type="match status" value="1"/>
</dbReference>
<dbReference type="PANTHER" id="PTHR43976:SF16">
    <property type="entry name" value="SHORT-CHAIN DEHYDROGENASE_REDUCTASE FAMILY PROTEIN"/>
    <property type="match status" value="1"/>
</dbReference>
<evidence type="ECO:0000256" key="2">
    <source>
        <dbReference type="ARBA" id="ARBA00022857"/>
    </source>
</evidence>
<evidence type="ECO:0000256" key="1">
    <source>
        <dbReference type="ARBA" id="ARBA00006484"/>
    </source>
</evidence>
<evidence type="ECO:0000256" key="4">
    <source>
        <dbReference type="RuleBase" id="RU000363"/>
    </source>
</evidence>
<dbReference type="PRINTS" id="PR00080">
    <property type="entry name" value="SDRFAMILY"/>
</dbReference>
<evidence type="ECO:0008006" key="8">
    <source>
        <dbReference type="Google" id="ProtNLM"/>
    </source>
</evidence>
<dbReference type="Proteomes" id="UP000231358">
    <property type="component" value="Unassembled WGS sequence"/>
</dbReference>
<dbReference type="PROSITE" id="PS00061">
    <property type="entry name" value="ADH_SHORT"/>
    <property type="match status" value="1"/>
</dbReference>
<keyword evidence="2" id="KW-0521">NADP</keyword>